<accession>A0A286T783</accession>
<dbReference type="KEGG" id="mmai:sS8_0088"/>
<dbReference type="Proteomes" id="UP000266313">
    <property type="component" value="Chromosome"/>
</dbReference>
<proteinExistence type="predicted"/>
<organism evidence="1 2">
    <name type="scientific">Methylocaldum marinum</name>
    <dbReference type="NCBI Taxonomy" id="1432792"/>
    <lineage>
        <taxon>Bacteria</taxon>
        <taxon>Pseudomonadati</taxon>
        <taxon>Pseudomonadota</taxon>
        <taxon>Gammaproteobacteria</taxon>
        <taxon>Methylococcales</taxon>
        <taxon>Methylococcaceae</taxon>
        <taxon>Methylocaldum</taxon>
    </lineage>
</organism>
<name>A0A286T783_9GAMM</name>
<gene>
    <name evidence="1" type="ORF">sS8_0088</name>
</gene>
<dbReference type="EMBL" id="AP017928">
    <property type="protein sequence ID" value="BBA32057.1"/>
    <property type="molecule type" value="Genomic_DNA"/>
</dbReference>
<reference evidence="1 2" key="1">
    <citation type="submission" date="2016-12" db="EMBL/GenBank/DDBJ databases">
        <title>Genome sequencing of Methylocaldum marinum.</title>
        <authorList>
            <person name="Takeuchi M."/>
            <person name="Kamagata Y."/>
            <person name="Hiraoka S."/>
            <person name="Oshima K."/>
            <person name="Hattori M."/>
            <person name="Iwasaki W."/>
        </authorList>
    </citation>
    <scope>NUCLEOTIDE SEQUENCE [LARGE SCALE GENOMIC DNA]</scope>
    <source>
        <strain evidence="1 2">S8</strain>
    </source>
</reference>
<keyword evidence="2" id="KW-1185">Reference proteome</keyword>
<evidence type="ECO:0000313" key="1">
    <source>
        <dbReference type="EMBL" id="BBA32057.1"/>
    </source>
</evidence>
<evidence type="ECO:0000313" key="2">
    <source>
        <dbReference type="Proteomes" id="UP000266313"/>
    </source>
</evidence>
<protein>
    <submittedName>
        <fullName evidence="1">Uncharacterized protein</fullName>
    </submittedName>
</protein>
<sequence>MNQVYDKSPLAVADAGNPRGSFECSVAGAAEQIVGGDERSIGAPGFLGARSSAVSAG</sequence>
<dbReference type="AlphaFoldDB" id="A0A286T783"/>